<dbReference type="PANTHER" id="PTHR33104">
    <property type="entry name" value="SI:DKEY-29D5.2"/>
    <property type="match status" value="1"/>
</dbReference>
<dbReference type="EMBL" id="KN825990">
    <property type="protein sequence ID" value="KIK80550.1"/>
    <property type="molecule type" value="Genomic_DNA"/>
</dbReference>
<dbReference type="InterPro" id="IPR041457">
    <property type="entry name" value="CxC2_KDZ-assoc"/>
</dbReference>
<dbReference type="Proteomes" id="UP000054538">
    <property type="component" value="Unassembled WGS sequence"/>
</dbReference>
<sequence length="379" mass="42911">MESMKSHWTSVDDPHTAATFHVLELFHLLSFKLKVSAYDFYHTLKRRTDNTGLSKPRDRYDEFLHMIREWRNLKILKCTGRTHDPNGSESTKLGECTLLCPACPQPGKNLPNDFQMESPSRSWLYTQFVAIDTNFQLKRKNVSSDTVGPSLSQGWSYFVEQGAYKAHLSLHSVEAQEKSTCSGHSTVNLADTKTSHGLAATGVGTVDCSHHNMKLPNAVWDVQKGEKYINMDYLFFSAIENTSLTTLFVTYDIACQWRRTNGEAPEHGWANINPVASSTKEMGPGSRRDTLDDFFGDWNWKKVIGMGNAILKKMQEAVMQKGEHEMVLQELEAALPANKVNEWTREVEAWESDRNETNTYERKHEGGVHFVALVIGSNA</sequence>
<organism evidence="2 3">
    <name type="scientific">Paxillus rubicundulus Ve08.2h10</name>
    <dbReference type="NCBI Taxonomy" id="930991"/>
    <lineage>
        <taxon>Eukaryota</taxon>
        <taxon>Fungi</taxon>
        <taxon>Dikarya</taxon>
        <taxon>Basidiomycota</taxon>
        <taxon>Agaricomycotina</taxon>
        <taxon>Agaricomycetes</taxon>
        <taxon>Agaricomycetidae</taxon>
        <taxon>Boletales</taxon>
        <taxon>Paxilineae</taxon>
        <taxon>Paxillaceae</taxon>
        <taxon>Paxillus</taxon>
    </lineage>
</organism>
<proteinExistence type="predicted"/>
<reference evidence="2 3" key="1">
    <citation type="submission" date="2014-04" db="EMBL/GenBank/DDBJ databases">
        <authorList>
            <consortium name="DOE Joint Genome Institute"/>
            <person name="Kuo A."/>
            <person name="Kohler A."/>
            <person name="Jargeat P."/>
            <person name="Nagy L.G."/>
            <person name="Floudas D."/>
            <person name="Copeland A."/>
            <person name="Barry K.W."/>
            <person name="Cichocki N."/>
            <person name="Veneault-Fourrey C."/>
            <person name="LaButti K."/>
            <person name="Lindquist E.A."/>
            <person name="Lipzen A."/>
            <person name="Lundell T."/>
            <person name="Morin E."/>
            <person name="Murat C."/>
            <person name="Sun H."/>
            <person name="Tunlid A."/>
            <person name="Henrissat B."/>
            <person name="Grigoriev I.V."/>
            <person name="Hibbett D.S."/>
            <person name="Martin F."/>
            <person name="Nordberg H.P."/>
            <person name="Cantor M.N."/>
            <person name="Hua S.X."/>
        </authorList>
    </citation>
    <scope>NUCLEOTIDE SEQUENCE [LARGE SCALE GENOMIC DNA]</scope>
    <source>
        <strain evidence="2 3">Ve08.2h10</strain>
    </source>
</reference>
<evidence type="ECO:0000313" key="2">
    <source>
        <dbReference type="EMBL" id="KIK80550.1"/>
    </source>
</evidence>
<dbReference type="OrthoDB" id="3235114at2759"/>
<evidence type="ECO:0000259" key="1">
    <source>
        <dbReference type="Pfam" id="PF18803"/>
    </source>
</evidence>
<dbReference type="InParanoid" id="A0A0D0DP33"/>
<dbReference type="STRING" id="930991.A0A0D0DP33"/>
<dbReference type="PANTHER" id="PTHR33104:SF2">
    <property type="entry name" value="CXC3 LIKE CYSTEINE CLUSTER DOMAIN-CONTAINING PROTEIN"/>
    <property type="match status" value="1"/>
</dbReference>
<dbReference type="Pfam" id="PF18758">
    <property type="entry name" value="KDZ"/>
    <property type="match status" value="1"/>
</dbReference>
<dbReference type="HOGENOM" id="CLU_003703_5_4_1"/>
<protein>
    <recommendedName>
        <fullName evidence="1">CxC2-like cysteine cluster KDZ transposase-associated domain-containing protein</fullName>
    </recommendedName>
</protein>
<gene>
    <name evidence="2" type="ORF">PAXRUDRAFT_15722</name>
</gene>
<evidence type="ECO:0000313" key="3">
    <source>
        <dbReference type="Proteomes" id="UP000054538"/>
    </source>
</evidence>
<dbReference type="Pfam" id="PF18803">
    <property type="entry name" value="CxC2"/>
    <property type="match status" value="1"/>
</dbReference>
<dbReference type="PROSITE" id="PS00639">
    <property type="entry name" value="THIOL_PROTEASE_HIS"/>
    <property type="match status" value="1"/>
</dbReference>
<reference evidence="3" key="2">
    <citation type="submission" date="2015-01" db="EMBL/GenBank/DDBJ databases">
        <title>Evolutionary Origins and Diversification of the Mycorrhizal Mutualists.</title>
        <authorList>
            <consortium name="DOE Joint Genome Institute"/>
            <consortium name="Mycorrhizal Genomics Consortium"/>
            <person name="Kohler A."/>
            <person name="Kuo A."/>
            <person name="Nagy L.G."/>
            <person name="Floudas D."/>
            <person name="Copeland A."/>
            <person name="Barry K.W."/>
            <person name="Cichocki N."/>
            <person name="Veneault-Fourrey C."/>
            <person name="LaButti K."/>
            <person name="Lindquist E.A."/>
            <person name="Lipzen A."/>
            <person name="Lundell T."/>
            <person name="Morin E."/>
            <person name="Murat C."/>
            <person name="Riley R."/>
            <person name="Ohm R."/>
            <person name="Sun H."/>
            <person name="Tunlid A."/>
            <person name="Henrissat B."/>
            <person name="Grigoriev I.V."/>
            <person name="Hibbett D.S."/>
            <person name="Martin F."/>
        </authorList>
    </citation>
    <scope>NUCLEOTIDE SEQUENCE [LARGE SCALE GENOMIC DNA]</scope>
    <source>
        <strain evidence="3">Ve08.2h10</strain>
    </source>
</reference>
<accession>A0A0D0DP33</accession>
<dbReference type="AlphaFoldDB" id="A0A0D0DP33"/>
<dbReference type="InterPro" id="IPR040521">
    <property type="entry name" value="KDZ"/>
</dbReference>
<dbReference type="InterPro" id="IPR025660">
    <property type="entry name" value="Pept_his_AS"/>
</dbReference>
<name>A0A0D0DP33_9AGAM</name>
<keyword evidence="3" id="KW-1185">Reference proteome</keyword>
<feature type="domain" description="CxC2-like cysteine cluster KDZ transposase-associated" evidence="1">
    <location>
        <begin position="9"/>
        <end position="52"/>
    </location>
</feature>